<dbReference type="SUPFAM" id="SSF52283">
    <property type="entry name" value="Formate/glycerate dehydrogenase catalytic domain-like"/>
    <property type="match status" value="1"/>
</dbReference>
<dbReference type="InterPro" id="IPR036291">
    <property type="entry name" value="NAD(P)-bd_dom_sf"/>
</dbReference>
<evidence type="ECO:0000259" key="6">
    <source>
        <dbReference type="Pfam" id="PF02826"/>
    </source>
</evidence>
<dbReference type="PROSITE" id="PS00670">
    <property type="entry name" value="D_2_HYDROXYACID_DH_2"/>
    <property type="match status" value="1"/>
</dbReference>
<keyword evidence="3" id="KW-0520">NAD</keyword>
<feature type="domain" description="D-isomer specific 2-hydroxyacid dehydrogenase NAD-binding" evidence="6">
    <location>
        <begin position="113"/>
        <end position="299"/>
    </location>
</feature>
<dbReference type="EMBL" id="CP039852">
    <property type="protein sequence ID" value="QCZ93555.1"/>
    <property type="molecule type" value="Genomic_DNA"/>
</dbReference>
<keyword evidence="8" id="KW-1185">Reference proteome</keyword>
<dbReference type="AlphaFoldDB" id="A0A5B7YDD4"/>
<evidence type="ECO:0000256" key="2">
    <source>
        <dbReference type="ARBA" id="ARBA00023002"/>
    </source>
</evidence>
<dbReference type="Gene3D" id="3.40.50.720">
    <property type="entry name" value="NAD(P)-binding Rossmann-like Domain"/>
    <property type="match status" value="2"/>
</dbReference>
<evidence type="ECO:0000256" key="3">
    <source>
        <dbReference type="ARBA" id="ARBA00023027"/>
    </source>
</evidence>
<evidence type="ECO:0000313" key="7">
    <source>
        <dbReference type="EMBL" id="QCZ93555.1"/>
    </source>
</evidence>
<accession>A0A5B7YDD4</accession>
<name>A0A5B7YDD4_9ALTE</name>
<dbReference type="InterPro" id="IPR006139">
    <property type="entry name" value="D-isomer_2_OHA_DH_cat_dom"/>
</dbReference>
<dbReference type="PANTHER" id="PTHR43026:SF1">
    <property type="entry name" value="2-HYDROXYACID DEHYDROGENASE HOMOLOG 1-RELATED"/>
    <property type="match status" value="1"/>
</dbReference>
<dbReference type="KEGG" id="salk:FBQ74_08655"/>
<dbReference type="GO" id="GO:0051287">
    <property type="term" value="F:NAD binding"/>
    <property type="evidence" value="ECO:0007669"/>
    <property type="project" value="InterPro"/>
</dbReference>
<evidence type="ECO:0000256" key="1">
    <source>
        <dbReference type="ARBA" id="ARBA00005854"/>
    </source>
</evidence>
<dbReference type="Pfam" id="PF02826">
    <property type="entry name" value="2-Hacid_dh_C"/>
    <property type="match status" value="1"/>
</dbReference>
<dbReference type="PANTHER" id="PTHR43026">
    <property type="entry name" value="2-HYDROXYACID DEHYDROGENASE HOMOLOG 1-RELATED"/>
    <property type="match status" value="1"/>
</dbReference>
<evidence type="ECO:0000259" key="5">
    <source>
        <dbReference type="Pfam" id="PF00389"/>
    </source>
</evidence>
<dbReference type="InterPro" id="IPR029753">
    <property type="entry name" value="D-isomer_DH_CS"/>
</dbReference>
<feature type="domain" description="D-isomer specific 2-hydroxyacid dehydrogenase catalytic" evidence="5">
    <location>
        <begin position="11"/>
        <end position="326"/>
    </location>
</feature>
<dbReference type="RefSeq" id="WP_139756299.1">
    <property type="nucleotide sequence ID" value="NZ_CP039852.1"/>
</dbReference>
<keyword evidence="2 4" id="KW-0560">Oxidoreductase</keyword>
<protein>
    <submittedName>
        <fullName evidence="7">2-hydroxyacid dehydrogenase</fullName>
    </submittedName>
</protein>
<reference evidence="7 8" key="1">
    <citation type="submission" date="2019-04" db="EMBL/GenBank/DDBJ databases">
        <title>Salinimonas iocasae sp. nov., a halophilic bacterium isolated from the outer tube casing of tubeworms in Okinawa Trough.</title>
        <authorList>
            <person name="Zhang H."/>
            <person name="Wang H."/>
            <person name="Li C."/>
        </authorList>
    </citation>
    <scope>NUCLEOTIDE SEQUENCE [LARGE SCALE GENOMIC DNA]</scope>
    <source>
        <strain evidence="7 8">KX18D6</strain>
    </source>
</reference>
<dbReference type="PROSITE" id="PS00671">
    <property type="entry name" value="D_2_HYDROXYACID_DH_3"/>
    <property type="match status" value="1"/>
</dbReference>
<sequence length="332" mass="36650">MQCKIGVFSCQAYDQKTLNQASEHHKGAELKYFETTLNEQSVSLCQGLDTVCVFVNDTVNESVIIALAKSGVRHIALRCAGYNNIDLKAAKKYGLCVSRVPAYSPHSVAEHAIALMLTLNRKTHRAFNRVREGNFNLNGLMGFTLHGKRVGVVGTGHIGKATANILKGFGCTVLCCDPQPDSSLAAECTYTSFDDILQTCDIITLHCPLNDDTFHLIDHHNINQMKDGVMLINTSRGALIDTKAMIEGLKSEKIGSLGIDVYEQEASLFFTDHSMDIIHDDIFERLQTFPNVLITGHQGFFTREAMEEIATTTLANIVHFCQGTLSEHNRVI</sequence>
<dbReference type="Proteomes" id="UP000304912">
    <property type="component" value="Chromosome"/>
</dbReference>
<dbReference type="GO" id="GO:0008720">
    <property type="term" value="F:D-lactate dehydrogenase (NAD+) activity"/>
    <property type="evidence" value="ECO:0007669"/>
    <property type="project" value="TreeGrafter"/>
</dbReference>
<dbReference type="SUPFAM" id="SSF51735">
    <property type="entry name" value="NAD(P)-binding Rossmann-fold domains"/>
    <property type="match status" value="1"/>
</dbReference>
<organism evidence="7 8">
    <name type="scientific">Salinimonas iocasae</name>
    <dbReference type="NCBI Taxonomy" id="2572577"/>
    <lineage>
        <taxon>Bacteria</taxon>
        <taxon>Pseudomonadati</taxon>
        <taxon>Pseudomonadota</taxon>
        <taxon>Gammaproteobacteria</taxon>
        <taxon>Alteromonadales</taxon>
        <taxon>Alteromonadaceae</taxon>
        <taxon>Alteromonas/Salinimonas group</taxon>
        <taxon>Salinimonas</taxon>
    </lineage>
</organism>
<evidence type="ECO:0000313" key="8">
    <source>
        <dbReference type="Proteomes" id="UP000304912"/>
    </source>
</evidence>
<dbReference type="InterPro" id="IPR058205">
    <property type="entry name" value="D-LDH-like"/>
</dbReference>
<dbReference type="InterPro" id="IPR029752">
    <property type="entry name" value="D-isomer_DH_CS1"/>
</dbReference>
<dbReference type="PROSITE" id="PS00065">
    <property type="entry name" value="D_2_HYDROXYACID_DH_1"/>
    <property type="match status" value="1"/>
</dbReference>
<dbReference type="CDD" id="cd12183">
    <property type="entry name" value="LDH_like_2"/>
    <property type="match status" value="1"/>
</dbReference>
<proteinExistence type="inferred from homology"/>
<dbReference type="OrthoDB" id="9805416at2"/>
<evidence type="ECO:0000256" key="4">
    <source>
        <dbReference type="RuleBase" id="RU003719"/>
    </source>
</evidence>
<gene>
    <name evidence="7" type="ORF">FBQ74_08655</name>
</gene>
<dbReference type="InterPro" id="IPR006140">
    <property type="entry name" value="D-isomer_DH_NAD-bd"/>
</dbReference>
<dbReference type="Pfam" id="PF00389">
    <property type="entry name" value="2-Hacid_dh"/>
    <property type="match status" value="1"/>
</dbReference>
<comment type="similarity">
    <text evidence="1 4">Belongs to the D-isomer specific 2-hydroxyacid dehydrogenase family.</text>
</comment>